<gene>
    <name evidence="2" type="ORF">NQ317_011024</name>
</gene>
<dbReference type="SMART" id="SM00355">
    <property type="entry name" value="ZnF_C2H2"/>
    <property type="match status" value="1"/>
</dbReference>
<dbReference type="Proteomes" id="UP001162164">
    <property type="component" value="Unassembled WGS sequence"/>
</dbReference>
<evidence type="ECO:0000313" key="3">
    <source>
        <dbReference type="Proteomes" id="UP001162164"/>
    </source>
</evidence>
<feature type="domain" description="C2H2-type" evidence="1">
    <location>
        <begin position="163"/>
        <end position="185"/>
    </location>
</feature>
<proteinExistence type="predicted"/>
<keyword evidence="3" id="KW-1185">Reference proteome</keyword>
<dbReference type="EMBL" id="JAPWTJ010000882">
    <property type="protein sequence ID" value="KAJ8975072.1"/>
    <property type="molecule type" value="Genomic_DNA"/>
</dbReference>
<sequence length="239" mass="26959">MPNTHTGWYVEIRTELVGFGSRGILTSVLDLLRFSHREFNIIRPVVCVPCVDLLTNYFKFASTSASVEEIINEYCQKQGTNSNGFVNLNDVIKFSHGETERCAVTCKESVIKETLFSDDDKHDVKDEIGVDLPIESEHFAEDSKPANLENGEITHALCSELRYECPLCQFKTETKADLKSHVGIHIVEPNAESIGDVACVDKSDDQSYPKRHVAFHDKSIVVETYESGTCEFTAKRKRY</sequence>
<protein>
    <recommendedName>
        <fullName evidence="1">C2H2-type domain-containing protein</fullName>
    </recommendedName>
</protein>
<accession>A0ABQ9JAX6</accession>
<evidence type="ECO:0000259" key="1">
    <source>
        <dbReference type="SMART" id="SM00355"/>
    </source>
</evidence>
<organism evidence="2 3">
    <name type="scientific">Molorchus minor</name>
    <dbReference type="NCBI Taxonomy" id="1323400"/>
    <lineage>
        <taxon>Eukaryota</taxon>
        <taxon>Metazoa</taxon>
        <taxon>Ecdysozoa</taxon>
        <taxon>Arthropoda</taxon>
        <taxon>Hexapoda</taxon>
        <taxon>Insecta</taxon>
        <taxon>Pterygota</taxon>
        <taxon>Neoptera</taxon>
        <taxon>Endopterygota</taxon>
        <taxon>Coleoptera</taxon>
        <taxon>Polyphaga</taxon>
        <taxon>Cucujiformia</taxon>
        <taxon>Chrysomeloidea</taxon>
        <taxon>Cerambycidae</taxon>
        <taxon>Lamiinae</taxon>
        <taxon>Monochamini</taxon>
        <taxon>Molorchus</taxon>
    </lineage>
</organism>
<dbReference type="InterPro" id="IPR013087">
    <property type="entry name" value="Znf_C2H2_type"/>
</dbReference>
<comment type="caution">
    <text evidence="2">The sequence shown here is derived from an EMBL/GenBank/DDBJ whole genome shotgun (WGS) entry which is preliminary data.</text>
</comment>
<evidence type="ECO:0000313" key="2">
    <source>
        <dbReference type="EMBL" id="KAJ8975072.1"/>
    </source>
</evidence>
<reference evidence="2" key="1">
    <citation type="journal article" date="2023" name="Insect Mol. Biol.">
        <title>Genome sequencing provides insights into the evolution of gene families encoding plant cell wall-degrading enzymes in longhorned beetles.</title>
        <authorList>
            <person name="Shin N.R."/>
            <person name="Okamura Y."/>
            <person name="Kirsch R."/>
            <person name="Pauchet Y."/>
        </authorList>
    </citation>
    <scope>NUCLEOTIDE SEQUENCE</scope>
    <source>
        <strain evidence="2">MMC_N1</strain>
    </source>
</reference>
<name>A0ABQ9JAX6_9CUCU</name>